<evidence type="ECO:0000313" key="3">
    <source>
        <dbReference type="EMBL" id="GHI78155.1"/>
    </source>
</evidence>
<feature type="region of interest" description="Disordered" evidence="1">
    <location>
        <begin position="1"/>
        <end position="26"/>
    </location>
</feature>
<gene>
    <name evidence="3" type="ORF">Sspor_37160</name>
</gene>
<protein>
    <submittedName>
        <fullName evidence="3">Cupin</fullName>
    </submittedName>
</protein>
<feature type="compositionally biased region" description="Basic and acidic residues" evidence="1">
    <location>
        <begin position="10"/>
        <end position="26"/>
    </location>
</feature>
<reference evidence="4" key="1">
    <citation type="submission" date="2023-07" db="EMBL/GenBank/DDBJ databases">
        <title>Whole genome shotgun sequence of Streptomyces spororaveus NBRC 15456.</title>
        <authorList>
            <person name="Komaki H."/>
            <person name="Tamura T."/>
        </authorList>
    </citation>
    <scope>NUCLEOTIDE SEQUENCE [LARGE SCALE GENOMIC DNA]</scope>
    <source>
        <strain evidence="4">NBRC 15456</strain>
    </source>
</reference>
<feature type="domain" description="(S)-ureidoglycine aminohydrolase cupin" evidence="2">
    <location>
        <begin position="63"/>
        <end position="98"/>
    </location>
</feature>
<sequence length="124" mass="13364">MTMAGLVSRSFDDADETRPFTDGKGRLDLLETDGAGVGRSVFEPGWKWSENVKPLAGTDSCRADHTGYVVSGRIKVVMDDGESTEFGPGDYMRVPPGHDAWVLGDEACVTLDWTGFADYAKPSG</sequence>
<evidence type="ECO:0000259" key="2">
    <source>
        <dbReference type="Pfam" id="PF05899"/>
    </source>
</evidence>
<dbReference type="CDD" id="cd06990">
    <property type="entry name" value="cupin_DUF861"/>
    <property type="match status" value="1"/>
</dbReference>
<dbReference type="EMBL" id="BNED01000005">
    <property type="protein sequence ID" value="GHI78155.1"/>
    <property type="molecule type" value="Genomic_DNA"/>
</dbReference>
<dbReference type="InterPro" id="IPR011051">
    <property type="entry name" value="RmlC_Cupin_sf"/>
</dbReference>
<dbReference type="InterPro" id="IPR014710">
    <property type="entry name" value="RmlC-like_jellyroll"/>
</dbReference>
<proteinExistence type="predicted"/>
<accession>A0ABQ3TCK9</accession>
<comment type="caution">
    <text evidence="3">The sequence shown here is derived from an EMBL/GenBank/DDBJ whole genome shotgun (WGS) entry which is preliminary data.</text>
</comment>
<keyword evidence="4" id="KW-1185">Reference proteome</keyword>
<dbReference type="InterPro" id="IPR008579">
    <property type="entry name" value="UGlyAH_Cupin_dom"/>
</dbReference>
<evidence type="ECO:0000313" key="4">
    <source>
        <dbReference type="Proteomes" id="UP000608522"/>
    </source>
</evidence>
<evidence type="ECO:0000256" key="1">
    <source>
        <dbReference type="SAM" id="MobiDB-lite"/>
    </source>
</evidence>
<dbReference type="SUPFAM" id="SSF51182">
    <property type="entry name" value="RmlC-like cupins"/>
    <property type="match status" value="1"/>
</dbReference>
<dbReference type="Gene3D" id="2.60.120.10">
    <property type="entry name" value="Jelly Rolls"/>
    <property type="match status" value="1"/>
</dbReference>
<name>A0ABQ3TCK9_9ACTN</name>
<organism evidence="3 4">
    <name type="scientific">Streptomyces spororaveus</name>
    <dbReference type="NCBI Taxonomy" id="284039"/>
    <lineage>
        <taxon>Bacteria</taxon>
        <taxon>Bacillati</taxon>
        <taxon>Actinomycetota</taxon>
        <taxon>Actinomycetes</taxon>
        <taxon>Kitasatosporales</taxon>
        <taxon>Streptomycetaceae</taxon>
        <taxon>Streptomyces</taxon>
    </lineage>
</organism>
<dbReference type="Pfam" id="PF05899">
    <property type="entry name" value="Cupin_3"/>
    <property type="match status" value="1"/>
</dbReference>
<dbReference type="Proteomes" id="UP000608522">
    <property type="component" value="Unassembled WGS sequence"/>
</dbReference>